<comment type="pathway">
    <text evidence="3 10">Carbohydrate metabolism; galactose metabolism.</text>
</comment>
<comment type="similarity">
    <text evidence="4 10">Belongs to the NAD(P)-dependent epimerase/dehydratase family.</text>
</comment>
<evidence type="ECO:0000256" key="2">
    <source>
        <dbReference type="ARBA" id="ARBA00001911"/>
    </source>
</evidence>
<comment type="cofactor">
    <cofactor evidence="2 10">
        <name>NAD(+)</name>
        <dbReference type="ChEBI" id="CHEBI:57540"/>
    </cofactor>
</comment>
<proteinExistence type="inferred from homology"/>
<dbReference type="UniPathway" id="UPA00214"/>
<comment type="catalytic activity">
    <reaction evidence="1 10">
        <text>UDP-alpha-D-glucose = UDP-alpha-D-galactose</text>
        <dbReference type="Rhea" id="RHEA:22168"/>
        <dbReference type="ChEBI" id="CHEBI:58885"/>
        <dbReference type="ChEBI" id="CHEBI:66914"/>
        <dbReference type="EC" id="5.1.3.2"/>
    </reaction>
</comment>
<organism evidence="12 13">
    <name type="scientific">Bradyrhizobium manausense</name>
    <dbReference type="NCBI Taxonomy" id="989370"/>
    <lineage>
        <taxon>Bacteria</taxon>
        <taxon>Pseudomonadati</taxon>
        <taxon>Pseudomonadota</taxon>
        <taxon>Alphaproteobacteria</taxon>
        <taxon>Hyphomicrobiales</taxon>
        <taxon>Nitrobacteraceae</taxon>
        <taxon>Bradyrhizobium</taxon>
    </lineage>
</organism>
<evidence type="ECO:0000256" key="7">
    <source>
        <dbReference type="ARBA" id="ARBA00023027"/>
    </source>
</evidence>
<dbReference type="STRING" id="989370.AOQ71_34500"/>
<evidence type="ECO:0000256" key="9">
    <source>
        <dbReference type="ARBA" id="ARBA00023277"/>
    </source>
</evidence>
<dbReference type="Pfam" id="PF01370">
    <property type="entry name" value="Epimerase"/>
    <property type="match status" value="1"/>
</dbReference>
<comment type="caution">
    <text evidence="12">The sequence shown here is derived from an EMBL/GenBank/DDBJ whole genome shotgun (WGS) entry which is preliminary data.</text>
</comment>
<evidence type="ECO:0000259" key="11">
    <source>
        <dbReference type="Pfam" id="PF01370"/>
    </source>
</evidence>
<evidence type="ECO:0000313" key="13">
    <source>
        <dbReference type="Proteomes" id="UP000051936"/>
    </source>
</evidence>
<sequence length="332" mass="36168">MKKTVLVTGGAGYVGSHCCKAFAMAGWNVVTLDNLSRGWRDAVRWGPLVECDIRNSAGVRAALDTYKPDLVAHFAALAYVGESVADPAIYYDNNTRGTLALLEAMRAAGCSRVLFSSTCASYGIPQHTPIDETHPQAPINPYGWSKMIIERMLEDFGRAYEMSSVSLRYFNAAGCDPDGEIGERHEPETHAIPLAIEAVRRPDRPFTILGTDFPTPDGSAIRDYIHVNDLAQAHLLAGDMLVARGGTHVFNLGTGVGTSVLELIKAVRRVSGNDPVVRRGPRRAGDPPTLVASFAKAKRELGWSPRQSEIDFIIETALRWSDSNPSADFARR</sequence>
<evidence type="ECO:0000256" key="5">
    <source>
        <dbReference type="ARBA" id="ARBA00013189"/>
    </source>
</evidence>
<gene>
    <name evidence="12" type="ORF">AOQ71_34500</name>
</gene>
<dbReference type="EC" id="5.1.3.2" evidence="5 10"/>
<keyword evidence="9 10" id="KW-0119">Carbohydrate metabolism</keyword>
<dbReference type="InterPro" id="IPR001509">
    <property type="entry name" value="Epimerase_deHydtase"/>
</dbReference>
<evidence type="ECO:0000256" key="10">
    <source>
        <dbReference type="RuleBase" id="RU366046"/>
    </source>
</evidence>
<keyword evidence="7 10" id="KW-0520">NAD</keyword>
<evidence type="ECO:0000256" key="8">
    <source>
        <dbReference type="ARBA" id="ARBA00023235"/>
    </source>
</evidence>
<dbReference type="InterPro" id="IPR005886">
    <property type="entry name" value="UDP_G4E"/>
</dbReference>
<comment type="subunit">
    <text evidence="10">Homodimer.</text>
</comment>
<feature type="domain" description="NAD-dependent epimerase/dehydratase" evidence="11">
    <location>
        <begin position="5"/>
        <end position="253"/>
    </location>
</feature>
<dbReference type="InterPro" id="IPR036291">
    <property type="entry name" value="NAD(P)-bd_dom_sf"/>
</dbReference>
<dbReference type="EMBL" id="LJYG01000110">
    <property type="protein sequence ID" value="KRQ02347.1"/>
    <property type="molecule type" value="Genomic_DNA"/>
</dbReference>
<dbReference type="OrthoDB" id="9801785at2"/>
<dbReference type="RefSeq" id="WP_057756850.1">
    <property type="nucleotide sequence ID" value="NZ_LJYG01000110.1"/>
</dbReference>
<dbReference type="Gene3D" id="3.40.50.720">
    <property type="entry name" value="NAD(P)-binding Rossmann-like Domain"/>
    <property type="match status" value="1"/>
</dbReference>
<dbReference type="GO" id="GO:0033499">
    <property type="term" value="P:galactose catabolic process via UDP-galactose, Leloir pathway"/>
    <property type="evidence" value="ECO:0007669"/>
    <property type="project" value="TreeGrafter"/>
</dbReference>
<dbReference type="Proteomes" id="UP000051936">
    <property type="component" value="Unassembled WGS sequence"/>
</dbReference>
<keyword evidence="8 10" id="KW-0413">Isomerase</keyword>
<dbReference type="AlphaFoldDB" id="A0A0R3CXN1"/>
<accession>A0A0R3CXN1</accession>
<evidence type="ECO:0000256" key="1">
    <source>
        <dbReference type="ARBA" id="ARBA00000083"/>
    </source>
</evidence>
<evidence type="ECO:0000256" key="6">
    <source>
        <dbReference type="ARBA" id="ARBA00018569"/>
    </source>
</evidence>
<reference evidence="12 13" key="1">
    <citation type="submission" date="2015-09" db="EMBL/GenBank/DDBJ databases">
        <title>Draft Genome Sequence of Bradyrhizobium manausense Strain BR 3351T, a Novel Symbiotic Nitrogen-Fixing Alphaproteobacterium Isolated from Brazilian Amazon Rain Forest.</title>
        <authorList>
            <person name="De Araujo J.L."/>
            <person name="Zilli J.E."/>
        </authorList>
    </citation>
    <scope>NUCLEOTIDE SEQUENCE [LARGE SCALE GENOMIC DNA]</scope>
    <source>
        <strain evidence="12 13">BR3351</strain>
    </source>
</reference>
<dbReference type="SUPFAM" id="SSF51735">
    <property type="entry name" value="NAD(P)-binding Rossmann-fold domains"/>
    <property type="match status" value="1"/>
</dbReference>
<name>A0A0R3CXN1_9BRAD</name>
<dbReference type="NCBIfam" id="TIGR01179">
    <property type="entry name" value="galE"/>
    <property type="match status" value="1"/>
</dbReference>
<evidence type="ECO:0000256" key="3">
    <source>
        <dbReference type="ARBA" id="ARBA00004947"/>
    </source>
</evidence>
<keyword evidence="13" id="KW-1185">Reference proteome</keyword>
<protein>
    <recommendedName>
        <fullName evidence="6 10">UDP-glucose 4-epimerase</fullName>
        <ecNumber evidence="5 10">5.1.3.2</ecNumber>
    </recommendedName>
</protein>
<evidence type="ECO:0000313" key="12">
    <source>
        <dbReference type="EMBL" id="KRQ02347.1"/>
    </source>
</evidence>
<dbReference type="Gene3D" id="3.90.25.10">
    <property type="entry name" value="UDP-galactose 4-epimerase, domain 1"/>
    <property type="match status" value="1"/>
</dbReference>
<evidence type="ECO:0000256" key="4">
    <source>
        <dbReference type="ARBA" id="ARBA00007637"/>
    </source>
</evidence>
<dbReference type="PANTHER" id="PTHR43725">
    <property type="entry name" value="UDP-GLUCOSE 4-EPIMERASE"/>
    <property type="match status" value="1"/>
</dbReference>
<dbReference type="CDD" id="cd05247">
    <property type="entry name" value="UDP_G4E_1_SDR_e"/>
    <property type="match status" value="1"/>
</dbReference>
<dbReference type="PANTHER" id="PTHR43725:SF53">
    <property type="entry name" value="UDP-ARABINOSE 4-EPIMERASE 1"/>
    <property type="match status" value="1"/>
</dbReference>
<dbReference type="GO" id="GO:0003978">
    <property type="term" value="F:UDP-glucose 4-epimerase activity"/>
    <property type="evidence" value="ECO:0007669"/>
    <property type="project" value="UniProtKB-UniRule"/>
</dbReference>